<evidence type="ECO:0000313" key="2">
    <source>
        <dbReference type="Proteomes" id="UP000241892"/>
    </source>
</evidence>
<name>A0A2H5BLV2_9CAUD</name>
<keyword evidence="2" id="KW-1185">Reference proteome</keyword>
<dbReference type="Proteomes" id="UP000241892">
    <property type="component" value="Segment"/>
</dbReference>
<dbReference type="EMBL" id="MG593802">
    <property type="protein sequence ID" value="AUG87261.1"/>
    <property type="molecule type" value="Genomic_DNA"/>
</dbReference>
<evidence type="ECO:0000313" key="1">
    <source>
        <dbReference type="EMBL" id="AUG87261.1"/>
    </source>
</evidence>
<gene>
    <name evidence="1" type="ORF">SEA_OMAR_77</name>
</gene>
<protein>
    <submittedName>
        <fullName evidence="1">Uncharacterized protein</fullName>
    </submittedName>
</protein>
<proteinExistence type="predicted"/>
<accession>A0A2H5BLV2</accession>
<organism evidence="1 2">
    <name type="scientific">Streptomyces phage Omar</name>
    <dbReference type="NCBI Taxonomy" id="2059882"/>
    <lineage>
        <taxon>Viruses</taxon>
        <taxon>Duplodnaviria</taxon>
        <taxon>Heunggongvirae</taxon>
        <taxon>Uroviricota</taxon>
        <taxon>Caudoviricetes</taxon>
        <taxon>Arquatrovirinae</taxon>
        <taxon>Omarvirus</taxon>
        <taxon>Omarvirus omar</taxon>
    </lineage>
</organism>
<reference evidence="2" key="1">
    <citation type="submission" date="2017-11" db="EMBL/GenBank/DDBJ databases">
        <authorList>
            <person name="Han C.G."/>
        </authorList>
    </citation>
    <scope>NUCLEOTIDE SEQUENCE [LARGE SCALE GENOMIC DNA]</scope>
</reference>
<sequence>MTDLKVLDGAIAELAGVFGDGMTADHVGAKFTCSEADTIARLLVLAGHKDDAVNWLIGHAQGDEAEDSHFTYDEADPDDEGRILTEAELVEYVEGLAL</sequence>